<evidence type="ECO:0000313" key="1">
    <source>
        <dbReference type="EMBL" id="KAK9404745.1"/>
    </source>
</evidence>
<comment type="caution">
    <text evidence="1">The sequence shown here is derived from an EMBL/GenBank/DDBJ whole genome shotgun (WGS) entry which is preliminary data.</text>
</comment>
<dbReference type="EMBL" id="JAOTOJ010000003">
    <property type="protein sequence ID" value="KAK9404745.1"/>
    <property type="molecule type" value="Genomic_DNA"/>
</dbReference>
<gene>
    <name evidence="1" type="ORF">NXF25_009572</name>
</gene>
<accession>A0AAW1BSK0</accession>
<proteinExistence type="predicted"/>
<organism evidence="1 2">
    <name type="scientific">Crotalus adamanteus</name>
    <name type="common">Eastern diamondback rattlesnake</name>
    <dbReference type="NCBI Taxonomy" id="8729"/>
    <lineage>
        <taxon>Eukaryota</taxon>
        <taxon>Metazoa</taxon>
        <taxon>Chordata</taxon>
        <taxon>Craniata</taxon>
        <taxon>Vertebrata</taxon>
        <taxon>Euteleostomi</taxon>
        <taxon>Lepidosauria</taxon>
        <taxon>Squamata</taxon>
        <taxon>Bifurcata</taxon>
        <taxon>Unidentata</taxon>
        <taxon>Episquamata</taxon>
        <taxon>Toxicofera</taxon>
        <taxon>Serpentes</taxon>
        <taxon>Colubroidea</taxon>
        <taxon>Viperidae</taxon>
        <taxon>Crotalinae</taxon>
        <taxon>Crotalus</taxon>
    </lineage>
</organism>
<dbReference type="AlphaFoldDB" id="A0AAW1BSK0"/>
<reference evidence="1 2" key="1">
    <citation type="journal article" date="2024" name="Proc. Natl. Acad. Sci. U.S.A.">
        <title>The genetic regulatory architecture and epigenomic basis for age-related changes in rattlesnake venom.</title>
        <authorList>
            <person name="Hogan M.P."/>
            <person name="Holding M.L."/>
            <person name="Nystrom G.S."/>
            <person name="Colston T.J."/>
            <person name="Bartlett D.A."/>
            <person name="Mason A.J."/>
            <person name="Ellsworth S.A."/>
            <person name="Rautsaw R.M."/>
            <person name="Lawrence K.C."/>
            <person name="Strickland J.L."/>
            <person name="He B."/>
            <person name="Fraser P."/>
            <person name="Margres M.J."/>
            <person name="Gilbert D.M."/>
            <person name="Gibbs H.L."/>
            <person name="Parkinson C.L."/>
            <person name="Rokyta D.R."/>
        </authorList>
    </citation>
    <scope>NUCLEOTIDE SEQUENCE [LARGE SCALE GENOMIC DNA]</scope>
    <source>
        <strain evidence="1">DRR0105</strain>
    </source>
</reference>
<dbReference type="Proteomes" id="UP001474421">
    <property type="component" value="Unassembled WGS sequence"/>
</dbReference>
<protein>
    <submittedName>
        <fullName evidence="1">Uncharacterized protein</fullName>
    </submittedName>
</protein>
<evidence type="ECO:0000313" key="2">
    <source>
        <dbReference type="Proteomes" id="UP001474421"/>
    </source>
</evidence>
<keyword evidence="2" id="KW-1185">Reference proteome</keyword>
<name>A0AAW1BSK0_CROAD</name>
<sequence length="21" mass="2290">MSAGEIMIAKEKRSVVTIVVQ</sequence>